<evidence type="ECO:0000259" key="4">
    <source>
        <dbReference type="PROSITE" id="PS51084"/>
    </source>
</evidence>
<keyword evidence="5" id="KW-0378">Hydrolase</keyword>
<evidence type="ECO:0000256" key="2">
    <source>
        <dbReference type="PIRSR" id="PIRSR601310-3"/>
    </source>
</evidence>
<feature type="domain" description="HIT" evidence="4">
    <location>
        <begin position="2"/>
        <end position="108"/>
    </location>
</feature>
<accession>A0A1T4LZG3</accession>
<feature type="active site" description="Tele-AMP-histidine intermediate" evidence="1">
    <location>
        <position position="95"/>
    </location>
</feature>
<dbReference type="InterPro" id="IPR052908">
    <property type="entry name" value="AP-4-A_phosphorylase"/>
</dbReference>
<dbReference type="GO" id="GO:0016787">
    <property type="term" value="F:hydrolase activity"/>
    <property type="evidence" value="ECO:0007669"/>
    <property type="project" value="UniProtKB-KW"/>
</dbReference>
<dbReference type="InterPro" id="IPR036265">
    <property type="entry name" value="HIT-like_sf"/>
</dbReference>
<dbReference type="AlphaFoldDB" id="A0A1T4LZG3"/>
<protein>
    <submittedName>
        <fullName evidence="5">Diadenosine tetraphosphate (Ap4A) hydrolase</fullName>
    </submittedName>
</protein>
<feature type="short sequence motif" description="Histidine triad motif" evidence="2 3">
    <location>
        <begin position="93"/>
        <end position="97"/>
    </location>
</feature>
<dbReference type="EMBL" id="FUXM01000003">
    <property type="protein sequence ID" value="SJZ60130.1"/>
    <property type="molecule type" value="Genomic_DNA"/>
</dbReference>
<dbReference type="PROSITE" id="PS00892">
    <property type="entry name" value="HIT_1"/>
    <property type="match status" value="1"/>
</dbReference>
<dbReference type="InterPro" id="IPR019808">
    <property type="entry name" value="Histidine_triad_CS"/>
</dbReference>
<evidence type="ECO:0000313" key="6">
    <source>
        <dbReference type="Proteomes" id="UP000189933"/>
    </source>
</evidence>
<dbReference type="InterPro" id="IPR001310">
    <property type="entry name" value="Histidine_triad_HIT"/>
</dbReference>
<sequence>MMDCIFCQLPKETFIAENELAVAIFDKFPVNPGHTLVIPKRHFANFFEATGEEIMAIYDLLQEVKRILETQFKPDGYNVGINVGQVAGQTIMHLHVHVIPRYQGDVDKPRGGIRNLKPNLVPYVEEL</sequence>
<dbReference type="Gene3D" id="3.30.428.10">
    <property type="entry name" value="HIT-like"/>
    <property type="match status" value="1"/>
</dbReference>
<evidence type="ECO:0000256" key="1">
    <source>
        <dbReference type="PIRSR" id="PIRSR601310-1"/>
    </source>
</evidence>
<dbReference type="RefSeq" id="WP_078664508.1">
    <property type="nucleotide sequence ID" value="NZ_FUXM01000003.1"/>
</dbReference>
<proteinExistence type="predicted"/>
<evidence type="ECO:0000256" key="3">
    <source>
        <dbReference type="PROSITE-ProRule" id="PRU00464"/>
    </source>
</evidence>
<dbReference type="OrthoDB" id="9784774at2"/>
<dbReference type="SUPFAM" id="SSF54197">
    <property type="entry name" value="HIT-like"/>
    <property type="match status" value="1"/>
</dbReference>
<gene>
    <name evidence="5" type="ORF">SAMN02745885_00353</name>
</gene>
<evidence type="ECO:0000313" key="5">
    <source>
        <dbReference type="EMBL" id="SJZ60130.1"/>
    </source>
</evidence>
<name>A0A1T4LZG3_9FIRM</name>
<dbReference type="Proteomes" id="UP000189933">
    <property type="component" value="Unassembled WGS sequence"/>
</dbReference>
<reference evidence="6" key="1">
    <citation type="submission" date="2017-02" db="EMBL/GenBank/DDBJ databases">
        <authorList>
            <person name="Varghese N."/>
            <person name="Submissions S."/>
        </authorList>
    </citation>
    <scope>NUCLEOTIDE SEQUENCE [LARGE SCALE GENOMIC DNA]</scope>
    <source>
        <strain evidence="6">DSM 16521</strain>
    </source>
</reference>
<dbReference type="PROSITE" id="PS51084">
    <property type="entry name" value="HIT_2"/>
    <property type="match status" value="1"/>
</dbReference>
<keyword evidence="6" id="KW-1185">Reference proteome</keyword>
<dbReference type="PANTHER" id="PTHR42997:SF1">
    <property type="entry name" value="AP-4-A PHOSPHORYLASE"/>
    <property type="match status" value="1"/>
</dbReference>
<dbReference type="PRINTS" id="PR00332">
    <property type="entry name" value="HISTRIAD"/>
</dbReference>
<dbReference type="InterPro" id="IPR011146">
    <property type="entry name" value="HIT-like"/>
</dbReference>
<organism evidence="5 6">
    <name type="scientific">Carboxydocella sporoproducens DSM 16521</name>
    <dbReference type="NCBI Taxonomy" id="1121270"/>
    <lineage>
        <taxon>Bacteria</taxon>
        <taxon>Bacillati</taxon>
        <taxon>Bacillota</taxon>
        <taxon>Clostridia</taxon>
        <taxon>Eubacteriales</taxon>
        <taxon>Clostridiales Family XVI. Incertae Sedis</taxon>
        <taxon>Carboxydocella</taxon>
    </lineage>
</organism>
<dbReference type="Pfam" id="PF01230">
    <property type="entry name" value="HIT"/>
    <property type="match status" value="1"/>
</dbReference>
<dbReference type="PANTHER" id="PTHR42997">
    <property type="entry name" value="HIT FAMILY HYDROLASE"/>
    <property type="match status" value="1"/>
</dbReference>